<comment type="caution">
    <text evidence="3">The sequence shown here is derived from an EMBL/GenBank/DDBJ whole genome shotgun (WGS) entry which is preliminary data.</text>
</comment>
<keyword evidence="2" id="KW-0472">Membrane</keyword>
<gene>
    <name evidence="3" type="ORF">EXY23_25640</name>
</gene>
<feature type="compositionally biased region" description="Basic residues" evidence="1">
    <location>
        <begin position="190"/>
        <end position="203"/>
    </location>
</feature>
<accession>A0A4R4D2K5</accession>
<sequence>MTRALLPSTRPGAPARARFRPSCDPRPERLRLRAALGAAGGLAGLGPLTGDLVKSAAKRQMGIAPGRPWTPFDQVAWLVGALAFGWMALDLPSGLFISVLVVGVVSHLLVNAVSHLLRLRRAAPAGPAGRGAAPRRWLAWACSSRARHRPGRHGAPGGWRGRRGTATIGSGRRATDRGMLAPWGPAPRRLSIRRRSPRARRARSPCTCATCRARSGASSRPPGPG</sequence>
<organism evidence="3 4">
    <name type="scientific">Roseicella aquatilis</name>
    <dbReference type="NCBI Taxonomy" id="2527868"/>
    <lineage>
        <taxon>Bacteria</taxon>
        <taxon>Pseudomonadati</taxon>
        <taxon>Pseudomonadota</taxon>
        <taxon>Alphaproteobacteria</taxon>
        <taxon>Acetobacterales</taxon>
        <taxon>Roseomonadaceae</taxon>
        <taxon>Roseicella</taxon>
    </lineage>
</organism>
<keyword evidence="4" id="KW-1185">Reference proteome</keyword>
<reference evidence="3 4" key="1">
    <citation type="submission" date="2019-03" db="EMBL/GenBank/DDBJ databases">
        <title>Paracraurococcus aquatilis NE82 genome sequence.</title>
        <authorList>
            <person name="Zhao Y."/>
            <person name="Du Z."/>
        </authorList>
    </citation>
    <scope>NUCLEOTIDE SEQUENCE [LARGE SCALE GENOMIC DNA]</scope>
    <source>
        <strain evidence="3 4">NE82</strain>
    </source>
</reference>
<dbReference type="OrthoDB" id="8850121at2"/>
<evidence type="ECO:0000256" key="1">
    <source>
        <dbReference type="SAM" id="MobiDB-lite"/>
    </source>
</evidence>
<feature type="transmembrane region" description="Helical" evidence="2">
    <location>
        <begin position="95"/>
        <end position="113"/>
    </location>
</feature>
<dbReference type="InterPro" id="IPR032690">
    <property type="entry name" value="CarS"/>
</dbReference>
<evidence type="ECO:0000313" key="3">
    <source>
        <dbReference type="EMBL" id="TCZ52955.1"/>
    </source>
</evidence>
<evidence type="ECO:0000313" key="4">
    <source>
        <dbReference type="Proteomes" id="UP000295023"/>
    </source>
</evidence>
<proteinExistence type="predicted"/>
<dbReference type="Pfam" id="PF01864">
    <property type="entry name" value="CarS-like"/>
    <property type="match status" value="1"/>
</dbReference>
<keyword evidence="2" id="KW-0812">Transmembrane</keyword>
<feature type="region of interest" description="Disordered" evidence="1">
    <location>
        <begin position="148"/>
        <end position="206"/>
    </location>
</feature>
<keyword evidence="2" id="KW-1133">Transmembrane helix</keyword>
<dbReference type="EMBL" id="SKBM01000044">
    <property type="protein sequence ID" value="TCZ52955.1"/>
    <property type="molecule type" value="Genomic_DNA"/>
</dbReference>
<protein>
    <submittedName>
        <fullName evidence="3">CDP-archaeol synthase</fullName>
    </submittedName>
</protein>
<name>A0A4R4D2K5_9PROT</name>
<evidence type="ECO:0000256" key="2">
    <source>
        <dbReference type="SAM" id="Phobius"/>
    </source>
</evidence>
<dbReference type="Proteomes" id="UP000295023">
    <property type="component" value="Unassembled WGS sequence"/>
</dbReference>
<dbReference type="AlphaFoldDB" id="A0A4R4D2K5"/>